<dbReference type="EC" id="2.8.2.-" evidence="9"/>
<dbReference type="PANTHER" id="PTHR12137:SF54">
    <property type="entry name" value="CARBOHYDRATE SULFOTRANSFERASE"/>
    <property type="match status" value="1"/>
</dbReference>
<organism evidence="10 11">
    <name type="scientific">Elysia chlorotica</name>
    <name type="common">Eastern emerald elysia</name>
    <name type="synonym">Sea slug</name>
    <dbReference type="NCBI Taxonomy" id="188477"/>
    <lineage>
        <taxon>Eukaryota</taxon>
        <taxon>Metazoa</taxon>
        <taxon>Spiralia</taxon>
        <taxon>Lophotrochozoa</taxon>
        <taxon>Mollusca</taxon>
        <taxon>Gastropoda</taxon>
        <taxon>Heterobranchia</taxon>
        <taxon>Euthyneura</taxon>
        <taxon>Panpulmonata</taxon>
        <taxon>Sacoglossa</taxon>
        <taxon>Placobranchoidea</taxon>
        <taxon>Plakobranchidae</taxon>
        <taxon>Elysia</taxon>
    </lineage>
</organism>
<keyword evidence="3 9" id="KW-0808">Transferase</keyword>
<reference evidence="10 11" key="1">
    <citation type="submission" date="2019-01" db="EMBL/GenBank/DDBJ databases">
        <title>A draft genome assembly of the solar-powered sea slug Elysia chlorotica.</title>
        <authorList>
            <person name="Cai H."/>
            <person name="Li Q."/>
            <person name="Fang X."/>
            <person name="Li J."/>
            <person name="Curtis N.E."/>
            <person name="Altenburger A."/>
            <person name="Shibata T."/>
            <person name="Feng M."/>
            <person name="Maeda T."/>
            <person name="Schwartz J.A."/>
            <person name="Shigenobu S."/>
            <person name="Lundholm N."/>
            <person name="Nishiyama T."/>
            <person name="Yang H."/>
            <person name="Hasebe M."/>
            <person name="Li S."/>
            <person name="Pierce S.K."/>
            <person name="Wang J."/>
        </authorList>
    </citation>
    <scope>NUCLEOTIDE SEQUENCE [LARGE SCALE GENOMIC DNA]</scope>
    <source>
        <strain evidence="10">EC2010</strain>
        <tissue evidence="10">Whole organism of an adult</tissue>
    </source>
</reference>
<dbReference type="GO" id="GO:0000139">
    <property type="term" value="C:Golgi membrane"/>
    <property type="evidence" value="ECO:0007669"/>
    <property type="project" value="UniProtKB-SubCell"/>
</dbReference>
<dbReference type="OrthoDB" id="2019940at2759"/>
<comment type="similarity">
    <text evidence="2 9">Belongs to the sulfotransferase 2 family.</text>
</comment>
<evidence type="ECO:0000313" key="10">
    <source>
        <dbReference type="EMBL" id="RUS74282.1"/>
    </source>
</evidence>
<dbReference type="InterPro" id="IPR018011">
    <property type="entry name" value="Carb_sulfotrans_8-10"/>
</dbReference>
<keyword evidence="4" id="KW-0812">Transmembrane</keyword>
<dbReference type="PANTHER" id="PTHR12137">
    <property type="entry name" value="CARBOHYDRATE SULFOTRANSFERASE"/>
    <property type="match status" value="1"/>
</dbReference>
<evidence type="ECO:0000256" key="6">
    <source>
        <dbReference type="ARBA" id="ARBA00023034"/>
    </source>
</evidence>
<keyword evidence="6 9" id="KW-0333">Golgi apparatus</keyword>
<comment type="caution">
    <text evidence="10">The sequence shown here is derived from an EMBL/GenBank/DDBJ whole genome shotgun (WGS) entry which is preliminary data.</text>
</comment>
<keyword evidence="9" id="KW-0119">Carbohydrate metabolism</keyword>
<proteinExistence type="inferred from homology"/>
<evidence type="ECO:0000256" key="4">
    <source>
        <dbReference type="ARBA" id="ARBA00022692"/>
    </source>
</evidence>
<keyword evidence="11" id="KW-1185">Reference proteome</keyword>
<accession>A0A433SY84</accession>
<dbReference type="STRING" id="188477.A0A433SY84"/>
<keyword evidence="9" id="KW-0735">Signal-anchor</keyword>
<protein>
    <recommendedName>
        <fullName evidence="9">Carbohydrate sulfotransferase</fullName>
        <ecNumber evidence="9">2.8.2.-</ecNumber>
    </recommendedName>
</protein>
<dbReference type="Proteomes" id="UP000271974">
    <property type="component" value="Unassembled WGS sequence"/>
</dbReference>
<comment type="subcellular location">
    <subcellularLocation>
        <location evidence="1 9">Golgi apparatus membrane</location>
        <topology evidence="1 9">Single-pass type II membrane protein</topology>
    </subcellularLocation>
</comment>
<evidence type="ECO:0000256" key="8">
    <source>
        <dbReference type="ARBA" id="ARBA00023180"/>
    </source>
</evidence>
<gene>
    <name evidence="10" type="ORF">EGW08_017957</name>
</gene>
<name>A0A433SY84_ELYCH</name>
<evidence type="ECO:0000256" key="7">
    <source>
        <dbReference type="ARBA" id="ARBA00023136"/>
    </source>
</evidence>
<dbReference type="Pfam" id="PF03567">
    <property type="entry name" value="Sulfotransfer_2"/>
    <property type="match status" value="1"/>
</dbReference>
<evidence type="ECO:0000256" key="2">
    <source>
        <dbReference type="ARBA" id="ARBA00006339"/>
    </source>
</evidence>
<evidence type="ECO:0000313" key="11">
    <source>
        <dbReference type="Proteomes" id="UP000271974"/>
    </source>
</evidence>
<dbReference type="AlphaFoldDB" id="A0A433SY84"/>
<evidence type="ECO:0000256" key="5">
    <source>
        <dbReference type="ARBA" id="ARBA00022989"/>
    </source>
</evidence>
<keyword evidence="7" id="KW-0472">Membrane</keyword>
<evidence type="ECO:0000256" key="1">
    <source>
        <dbReference type="ARBA" id="ARBA00004323"/>
    </source>
</evidence>
<dbReference type="GO" id="GO:0008146">
    <property type="term" value="F:sulfotransferase activity"/>
    <property type="evidence" value="ECO:0007669"/>
    <property type="project" value="InterPro"/>
</dbReference>
<dbReference type="InterPro" id="IPR005331">
    <property type="entry name" value="Sulfotransferase"/>
</dbReference>
<keyword evidence="8 9" id="KW-0325">Glycoprotein</keyword>
<evidence type="ECO:0000256" key="9">
    <source>
        <dbReference type="RuleBase" id="RU364020"/>
    </source>
</evidence>
<dbReference type="EMBL" id="RQTK01000847">
    <property type="protein sequence ID" value="RUS74282.1"/>
    <property type="molecule type" value="Genomic_DNA"/>
</dbReference>
<sequence length="443" mass="50975">MRIHLRHTLLVCTSAVCVTLVLLYSHVHPDITITMPSGLRRAYLGFLRPRSASLDMASLEKLFKQRRENARIECKKHPVVSPGLNDHITTNMFYDNNTNSLYCAVPKIGSSLWKRLFLIAHSNKTKDPLSMSGLQIHMNYDLLDLSFVLIPEEVRPEVAKGAFTFMFARNPFHRIFSAYCDKLFMLAYETSRIISYVRYIIENTVDLAINGTTKSFVYTGPELNLSFADALAHAAKSEDPHFVRISNQCNPCDIDFHVLGRMESMDTDSRYVLAKLNRSHIMENKMETDAFKMSRDQSTIRELVQRSFKVMKGEFDEMSKFKALVRTWKVFHIRGIISDEIPYPISISETKQVNASSFIELGIRAMNNSGSPAKRYAQREKYYHLAFRSVPLSVIKSFSRSVLRDCSLFGYDCYPKEIYSGRRDGDEEDNLFSNDKYLYKGLL</sequence>
<evidence type="ECO:0000256" key="3">
    <source>
        <dbReference type="ARBA" id="ARBA00022679"/>
    </source>
</evidence>
<keyword evidence="5" id="KW-1133">Transmembrane helix</keyword>
<dbReference type="GO" id="GO:0016051">
    <property type="term" value="P:carbohydrate biosynthetic process"/>
    <property type="evidence" value="ECO:0007669"/>
    <property type="project" value="InterPro"/>
</dbReference>